<evidence type="ECO:0000313" key="2">
    <source>
        <dbReference type="Proteomes" id="UP000468443"/>
    </source>
</evidence>
<evidence type="ECO:0000313" key="1">
    <source>
        <dbReference type="EMBL" id="NER10907.1"/>
    </source>
</evidence>
<dbReference type="Pfam" id="PF09365">
    <property type="entry name" value="DUF2461"/>
    <property type="match status" value="1"/>
</dbReference>
<dbReference type="PANTHER" id="PTHR36452:SF1">
    <property type="entry name" value="DUF2461 DOMAIN-CONTAINING PROTEIN"/>
    <property type="match status" value="1"/>
</dbReference>
<keyword evidence="2" id="KW-1185">Reference proteome</keyword>
<dbReference type="PANTHER" id="PTHR36452">
    <property type="entry name" value="CHROMOSOME 12, WHOLE GENOME SHOTGUN SEQUENCE"/>
    <property type="match status" value="1"/>
</dbReference>
<sequence>MDFKGLLDFLTELDKNNSKEWMDRNRKTYHHLRDAFIQWLDRLDIRLARLDPEYYPTPGRSGINRINNNLLFHPDRPVYKDHFGAGLDKAPDTGDFYIQIGIRESLLAGGLWRPGPKKLKSVREAIDYDGESLMAILGKPSFKKTFGDLYEDEKLQTTPKGYSRDHPYIELLRHKTFAVVHDLPREVILSPDFEDYIAEVYLEMLPFRRFLNKAISV</sequence>
<accession>A0A6P0UCY4</accession>
<gene>
    <name evidence="1" type="ORF">GWK09_10300</name>
</gene>
<dbReference type="PIRSF" id="PIRSF028451">
    <property type="entry name" value="UCP028451"/>
    <property type="match status" value="1"/>
</dbReference>
<protein>
    <submittedName>
        <fullName evidence="1">TIGR02453 family protein</fullName>
    </submittedName>
</protein>
<dbReference type="InterPro" id="IPR012808">
    <property type="entry name" value="CHP02453"/>
</dbReference>
<dbReference type="NCBIfam" id="TIGR02453">
    <property type="entry name" value="TIGR02453 family protein"/>
    <property type="match status" value="1"/>
</dbReference>
<reference evidence="1 2" key="1">
    <citation type="submission" date="2020-01" db="EMBL/GenBank/DDBJ databases">
        <title>Muriicola jejuensis KCTC 22299.</title>
        <authorList>
            <person name="Wang G."/>
        </authorList>
    </citation>
    <scope>NUCLEOTIDE SEQUENCE [LARGE SCALE GENOMIC DNA]</scope>
    <source>
        <strain evidence="1 2">KCTC 22299</strain>
    </source>
</reference>
<proteinExistence type="predicted"/>
<dbReference type="EMBL" id="JAABOP010000002">
    <property type="protein sequence ID" value="NER10907.1"/>
    <property type="molecule type" value="Genomic_DNA"/>
</dbReference>
<dbReference type="AlphaFoldDB" id="A0A6P0UCY4"/>
<name>A0A6P0UCY4_9FLAO</name>
<organism evidence="1 2">
    <name type="scientific">Muriicola jejuensis</name>
    <dbReference type="NCBI Taxonomy" id="504488"/>
    <lineage>
        <taxon>Bacteria</taxon>
        <taxon>Pseudomonadati</taxon>
        <taxon>Bacteroidota</taxon>
        <taxon>Flavobacteriia</taxon>
        <taxon>Flavobacteriales</taxon>
        <taxon>Flavobacteriaceae</taxon>
        <taxon>Muriicola</taxon>
    </lineage>
</organism>
<comment type="caution">
    <text evidence="1">The sequence shown here is derived from an EMBL/GenBank/DDBJ whole genome shotgun (WGS) entry which is preliminary data.</text>
</comment>
<dbReference type="InterPro" id="IPR015996">
    <property type="entry name" value="UCP028451"/>
</dbReference>
<dbReference type="RefSeq" id="WP_163693308.1">
    <property type="nucleotide sequence ID" value="NZ_FXTW01000002.1"/>
</dbReference>
<dbReference type="Proteomes" id="UP000468443">
    <property type="component" value="Unassembled WGS sequence"/>
</dbReference>